<feature type="transmembrane region" description="Helical" evidence="1">
    <location>
        <begin position="7"/>
        <end position="28"/>
    </location>
</feature>
<dbReference type="Gene3D" id="3.40.50.1110">
    <property type="entry name" value="SGNH hydrolase"/>
    <property type="match status" value="1"/>
</dbReference>
<proteinExistence type="predicted"/>
<dbReference type="SUPFAM" id="SSF52266">
    <property type="entry name" value="SGNH hydrolase"/>
    <property type="match status" value="1"/>
</dbReference>
<gene>
    <name evidence="2" type="ORF">METZ01_LOCUS312025</name>
</gene>
<keyword evidence="1" id="KW-0472">Membrane</keyword>
<evidence type="ECO:0000256" key="1">
    <source>
        <dbReference type="SAM" id="Phobius"/>
    </source>
</evidence>
<evidence type="ECO:0008006" key="3">
    <source>
        <dbReference type="Google" id="ProtNLM"/>
    </source>
</evidence>
<name>A0A382NHW2_9ZZZZ</name>
<reference evidence="2" key="1">
    <citation type="submission" date="2018-05" db="EMBL/GenBank/DDBJ databases">
        <authorList>
            <person name="Lanie J.A."/>
            <person name="Ng W.-L."/>
            <person name="Kazmierczak K.M."/>
            <person name="Andrzejewski T.M."/>
            <person name="Davidsen T.M."/>
            <person name="Wayne K.J."/>
            <person name="Tettelin H."/>
            <person name="Glass J.I."/>
            <person name="Rusch D."/>
            <person name="Podicherti R."/>
            <person name="Tsui H.-C.T."/>
            <person name="Winkler M.E."/>
        </authorList>
    </citation>
    <scope>NUCLEOTIDE SEQUENCE</scope>
</reference>
<evidence type="ECO:0000313" key="2">
    <source>
        <dbReference type="EMBL" id="SVC59171.1"/>
    </source>
</evidence>
<organism evidence="2">
    <name type="scientific">marine metagenome</name>
    <dbReference type="NCBI Taxonomy" id="408172"/>
    <lineage>
        <taxon>unclassified sequences</taxon>
        <taxon>metagenomes</taxon>
        <taxon>ecological metagenomes</taxon>
    </lineage>
</organism>
<dbReference type="EMBL" id="UINC01099698">
    <property type="protein sequence ID" value="SVC59171.1"/>
    <property type="molecule type" value="Genomic_DNA"/>
</dbReference>
<accession>A0A382NHW2</accession>
<sequence>MTRRYSTWLKVAVALGSAGIGLAGVVWVEHLASQAVRDTAWNSRGYRGAILGAKDANEVRIVALGASTTFGYGVLAAETYPTQLERRLREVDPLPGTSITLVNLGMLDSKAVCLEADLRDYGYLEPDMIIVYSGYNGGGTDEKQCRRQASPVFQALKFFPIAPIVLLEKWYVIRYGNVGEGYARRQKRLAASMRSENVGASSSSPLSAEQMSLVREKEYEDYKRSVLHLVDTALGRDLPVLFVYQVDLARPSVRRLAGDRNLVADHQSQQQRIRQDLRRYENHRLFRTTDAGELFGGEVTPEYFVDWMHLNGKGNDRLAEILVDPVADLLALVSQ</sequence>
<dbReference type="InterPro" id="IPR036514">
    <property type="entry name" value="SGNH_hydro_sf"/>
</dbReference>
<keyword evidence="1" id="KW-0812">Transmembrane</keyword>
<protein>
    <recommendedName>
        <fullName evidence="3">SGNH hydrolase-type esterase domain-containing protein</fullName>
    </recommendedName>
</protein>
<dbReference type="AlphaFoldDB" id="A0A382NHW2"/>
<keyword evidence="1" id="KW-1133">Transmembrane helix</keyword>